<accession>A0A1S2LRN0</accession>
<protein>
    <submittedName>
        <fullName evidence="2">SAM-dependent methyltransferase</fullName>
    </submittedName>
</protein>
<keyword evidence="3" id="KW-1185">Reference proteome</keyword>
<evidence type="ECO:0000313" key="3">
    <source>
        <dbReference type="Proteomes" id="UP000180098"/>
    </source>
</evidence>
<dbReference type="RefSeq" id="WP_071312275.1">
    <property type="nucleotide sequence ID" value="NZ_MLQQ01000002.1"/>
</dbReference>
<gene>
    <name evidence="2" type="ORF">BKP35_04795</name>
</gene>
<dbReference type="Pfam" id="PF13649">
    <property type="entry name" value="Methyltransf_25"/>
    <property type="match status" value="1"/>
</dbReference>
<dbReference type="Gene3D" id="3.40.50.150">
    <property type="entry name" value="Vaccinia Virus protein VP39"/>
    <property type="match status" value="1"/>
</dbReference>
<name>A0A1S2LRN0_9BACI</name>
<keyword evidence="2" id="KW-0808">Transferase</keyword>
<dbReference type="SUPFAM" id="SSF53335">
    <property type="entry name" value="S-adenosyl-L-methionine-dependent methyltransferases"/>
    <property type="match status" value="1"/>
</dbReference>
<dbReference type="InterPro" id="IPR029063">
    <property type="entry name" value="SAM-dependent_MTases_sf"/>
</dbReference>
<dbReference type="CDD" id="cd02440">
    <property type="entry name" value="AdoMet_MTases"/>
    <property type="match status" value="1"/>
</dbReference>
<dbReference type="Proteomes" id="UP000180098">
    <property type="component" value="Unassembled WGS sequence"/>
</dbReference>
<reference evidence="2 3" key="1">
    <citation type="submission" date="2016-10" db="EMBL/GenBank/DDBJ databases">
        <title>Draft genome sequences of four alkaliphilic bacteria belonging to the Anaerobacillus genus.</title>
        <authorList>
            <person name="Bassil N.M."/>
            <person name="Lloyd J.R."/>
        </authorList>
    </citation>
    <scope>NUCLEOTIDE SEQUENCE [LARGE SCALE GENOMIC DNA]</scope>
    <source>
        <strain evidence="2 3">DSM 15340</strain>
    </source>
</reference>
<dbReference type="GO" id="GO:0032259">
    <property type="term" value="P:methylation"/>
    <property type="evidence" value="ECO:0007669"/>
    <property type="project" value="UniProtKB-KW"/>
</dbReference>
<evidence type="ECO:0000313" key="2">
    <source>
        <dbReference type="EMBL" id="OIJ15171.1"/>
    </source>
</evidence>
<keyword evidence="2" id="KW-0489">Methyltransferase</keyword>
<organism evidence="2 3">
    <name type="scientific">Anaerobacillus arseniciselenatis</name>
    <dbReference type="NCBI Taxonomy" id="85682"/>
    <lineage>
        <taxon>Bacteria</taxon>
        <taxon>Bacillati</taxon>
        <taxon>Bacillota</taxon>
        <taxon>Bacilli</taxon>
        <taxon>Bacillales</taxon>
        <taxon>Bacillaceae</taxon>
        <taxon>Anaerobacillus</taxon>
    </lineage>
</organism>
<dbReference type="PANTHER" id="PTHR43591">
    <property type="entry name" value="METHYLTRANSFERASE"/>
    <property type="match status" value="1"/>
</dbReference>
<sequence length="225" mass="25310">MMKLVRRFKDIGINGMTARWYDKNSREHRIDEMRQYAEEVVKHITDRSVVLEVAPGPGYLSIELAKLGNYEIIGMDISKDFVEIAQKNAATAGVEVDFFQGNVSEMPIDDNTVDFIVCSAAFKNFSNPDTALSEMYRVLKPGGTALIIDMNGSASKNNVKNLTKEMGVKGVEALFMNVTFRFLKKGAYTPMEMNDLISKTEFKDFNVKENGVSLYTYLIKKVNDA</sequence>
<dbReference type="InterPro" id="IPR041698">
    <property type="entry name" value="Methyltransf_25"/>
</dbReference>
<proteinExistence type="predicted"/>
<comment type="caution">
    <text evidence="2">The sequence shown here is derived from an EMBL/GenBank/DDBJ whole genome shotgun (WGS) entry which is preliminary data.</text>
</comment>
<dbReference type="EMBL" id="MLQQ01000002">
    <property type="protein sequence ID" value="OIJ15171.1"/>
    <property type="molecule type" value="Genomic_DNA"/>
</dbReference>
<dbReference type="GO" id="GO:0008168">
    <property type="term" value="F:methyltransferase activity"/>
    <property type="evidence" value="ECO:0007669"/>
    <property type="project" value="UniProtKB-KW"/>
</dbReference>
<evidence type="ECO:0000259" key="1">
    <source>
        <dbReference type="Pfam" id="PF13649"/>
    </source>
</evidence>
<dbReference type="OrthoDB" id="43862at2"/>
<feature type="domain" description="Methyltransferase" evidence="1">
    <location>
        <begin position="50"/>
        <end position="143"/>
    </location>
</feature>
<dbReference type="AlphaFoldDB" id="A0A1S2LRN0"/>